<dbReference type="EMBL" id="JANEYG010000213">
    <property type="protein sequence ID" value="KAJ8911149.1"/>
    <property type="molecule type" value="Genomic_DNA"/>
</dbReference>
<name>A0AAV8VAJ5_9CUCU</name>
<sequence length="110" mass="12813">MPISEVEEILTKYRKKEDSVNSKFSQKNQQWSVYKTNEDIHVLQSNNTETIGTSQAKERNKLILKNLEIVKGNLRSKAIYSPSEMQCKKIQENYKAQPSLIPNKWKCNLP</sequence>
<evidence type="ECO:0000313" key="1">
    <source>
        <dbReference type="EMBL" id="KAJ8911149.1"/>
    </source>
</evidence>
<protein>
    <submittedName>
        <fullName evidence="1">Uncharacterized protein</fullName>
    </submittedName>
</protein>
<comment type="caution">
    <text evidence="1">The sequence shown here is derived from an EMBL/GenBank/DDBJ whole genome shotgun (WGS) entry which is preliminary data.</text>
</comment>
<reference evidence="1 2" key="1">
    <citation type="journal article" date="2023" name="Insect Mol. Biol.">
        <title>Genome sequencing provides insights into the evolution of gene families encoding plant cell wall-degrading enzymes in longhorned beetles.</title>
        <authorList>
            <person name="Shin N.R."/>
            <person name="Okamura Y."/>
            <person name="Kirsch R."/>
            <person name="Pauchet Y."/>
        </authorList>
    </citation>
    <scope>NUCLEOTIDE SEQUENCE [LARGE SCALE GENOMIC DNA]</scope>
    <source>
        <strain evidence="1">EAD_L_NR</strain>
    </source>
</reference>
<dbReference type="AlphaFoldDB" id="A0AAV8VAJ5"/>
<keyword evidence="2" id="KW-1185">Reference proteome</keyword>
<accession>A0AAV8VAJ5</accession>
<organism evidence="1 2">
    <name type="scientific">Exocentrus adspersus</name>
    <dbReference type="NCBI Taxonomy" id="1586481"/>
    <lineage>
        <taxon>Eukaryota</taxon>
        <taxon>Metazoa</taxon>
        <taxon>Ecdysozoa</taxon>
        <taxon>Arthropoda</taxon>
        <taxon>Hexapoda</taxon>
        <taxon>Insecta</taxon>
        <taxon>Pterygota</taxon>
        <taxon>Neoptera</taxon>
        <taxon>Endopterygota</taxon>
        <taxon>Coleoptera</taxon>
        <taxon>Polyphaga</taxon>
        <taxon>Cucujiformia</taxon>
        <taxon>Chrysomeloidea</taxon>
        <taxon>Cerambycidae</taxon>
        <taxon>Lamiinae</taxon>
        <taxon>Acanthocinini</taxon>
        <taxon>Exocentrus</taxon>
    </lineage>
</organism>
<evidence type="ECO:0000313" key="2">
    <source>
        <dbReference type="Proteomes" id="UP001159042"/>
    </source>
</evidence>
<dbReference type="Proteomes" id="UP001159042">
    <property type="component" value="Unassembled WGS sequence"/>
</dbReference>
<gene>
    <name evidence="1" type="ORF">NQ315_008334</name>
</gene>
<proteinExistence type="predicted"/>